<dbReference type="GO" id="GO:0034057">
    <property type="term" value="F:RNA strand-exchange activity"/>
    <property type="evidence" value="ECO:0007669"/>
    <property type="project" value="InterPro"/>
</dbReference>
<dbReference type="GO" id="GO:0010608">
    <property type="term" value="P:post-transcriptional regulation of gene expression"/>
    <property type="evidence" value="ECO:0007669"/>
    <property type="project" value="InterPro"/>
</dbReference>
<evidence type="ECO:0000313" key="6">
    <source>
        <dbReference type="EMBL" id="PLP99805.1"/>
    </source>
</evidence>
<accession>A0A2N5CC72</accession>
<dbReference type="Gene3D" id="1.10.1710.10">
    <property type="entry name" value="ProQ/FinO domain"/>
    <property type="match status" value="1"/>
</dbReference>
<feature type="compositionally biased region" description="Basic residues" evidence="4">
    <location>
        <begin position="163"/>
        <end position="172"/>
    </location>
</feature>
<keyword evidence="1" id="KW-0963">Cytoplasm</keyword>
<dbReference type="SUPFAM" id="SSF48657">
    <property type="entry name" value="FinO-like"/>
    <property type="match status" value="1"/>
</dbReference>
<dbReference type="GO" id="GO:0033592">
    <property type="term" value="F:RNA strand annealing activity"/>
    <property type="evidence" value="ECO:0007669"/>
    <property type="project" value="InterPro"/>
</dbReference>
<gene>
    <name evidence="6" type="ORF">CYJ10_15605</name>
</gene>
<evidence type="ECO:0000259" key="5">
    <source>
        <dbReference type="SMART" id="SM00945"/>
    </source>
</evidence>
<dbReference type="GO" id="GO:0005829">
    <property type="term" value="C:cytosol"/>
    <property type="evidence" value="ECO:0007669"/>
    <property type="project" value="TreeGrafter"/>
</dbReference>
<keyword evidence="3" id="KW-0143">Chaperone</keyword>
<dbReference type="InterPro" id="IPR036442">
    <property type="entry name" value="ProQ/FinO_sf"/>
</dbReference>
<feature type="region of interest" description="Disordered" evidence="4">
    <location>
        <begin position="144"/>
        <end position="238"/>
    </location>
</feature>
<evidence type="ECO:0000256" key="4">
    <source>
        <dbReference type="SAM" id="MobiDB-lite"/>
    </source>
</evidence>
<dbReference type="Pfam" id="PF04352">
    <property type="entry name" value="ProQ"/>
    <property type="match status" value="1"/>
</dbReference>
<comment type="caution">
    <text evidence="6">The sequence shown here is derived from an EMBL/GenBank/DDBJ whole genome shotgun (WGS) entry which is preliminary data.</text>
</comment>
<dbReference type="InterPro" id="IPR023529">
    <property type="entry name" value="ProQ"/>
</dbReference>
<keyword evidence="2" id="KW-0694">RNA-binding</keyword>
<evidence type="ECO:0000256" key="1">
    <source>
        <dbReference type="ARBA" id="ARBA00022490"/>
    </source>
</evidence>
<evidence type="ECO:0000256" key="3">
    <source>
        <dbReference type="ARBA" id="ARBA00023186"/>
    </source>
</evidence>
<sequence length="238" mass="24669">MGFEQLAGLRAKLAEQAKKEAREKAPRQPAPAAKPNKPSRPHKPGAKPGAKPAAKPTGQAAAPAKPSTPVDPVVRNIGKLQKKFPLAFPKNPAPKVPLKIGVFDDLLTHATELGLSEAELRDAIRTWCRGARYWASLTQGAPRLDLAGQPAGEVTEADAARGRQLRSARPKQKPAQQKPAAQNPAQQAAPQAEPQAAVQQEAAPADTAAAAPAAVPAASPAEVPVVTPAAPDAPAQPE</sequence>
<dbReference type="PANTHER" id="PTHR38106">
    <property type="entry name" value="RNA CHAPERONE PROQ"/>
    <property type="match status" value="1"/>
</dbReference>
<dbReference type="Proteomes" id="UP000234341">
    <property type="component" value="Unassembled WGS sequence"/>
</dbReference>
<evidence type="ECO:0000256" key="2">
    <source>
        <dbReference type="ARBA" id="ARBA00022884"/>
    </source>
</evidence>
<dbReference type="EMBL" id="PJRP01000006">
    <property type="protein sequence ID" value="PLP99805.1"/>
    <property type="molecule type" value="Genomic_DNA"/>
</dbReference>
<feature type="compositionally biased region" description="Basic and acidic residues" evidence="4">
    <location>
        <begin position="12"/>
        <end position="26"/>
    </location>
</feature>
<dbReference type="InterPro" id="IPR016103">
    <property type="entry name" value="ProQ/FinO"/>
</dbReference>
<evidence type="ECO:0000313" key="7">
    <source>
        <dbReference type="Proteomes" id="UP000234341"/>
    </source>
</evidence>
<protein>
    <recommendedName>
        <fullName evidence="5">ProQ/FinO domain-containing protein</fullName>
    </recommendedName>
</protein>
<dbReference type="PANTHER" id="PTHR38106:SF1">
    <property type="entry name" value="RNA CHAPERONE PROQ"/>
    <property type="match status" value="1"/>
</dbReference>
<dbReference type="AlphaFoldDB" id="A0A2N5CC72"/>
<dbReference type="SMART" id="SM00945">
    <property type="entry name" value="ProQ"/>
    <property type="match status" value="1"/>
</dbReference>
<dbReference type="RefSeq" id="WP_101682380.1">
    <property type="nucleotide sequence ID" value="NZ_PJRP01000006.1"/>
</dbReference>
<feature type="compositionally biased region" description="Low complexity" evidence="4">
    <location>
        <begin position="173"/>
        <end position="238"/>
    </location>
</feature>
<organism evidence="6 7">
    <name type="scientific">Cupriavidus pauculus</name>
    <dbReference type="NCBI Taxonomy" id="82633"/>
    <lineage>
        <taxon>Bacteria</taxon>
        <taxon>Pseudomonadati</taxon>
        <taxon>Pseudomonadota</taxon>
        <taxon>Betaproteobacteria</taxon>
        <taxon>Burkholderiales</taxon>
        <taxon>Burkholderiaceae</taxon>
        <taxon>Cupriavidus</taxon>
    </lineage>
</organism>
<feature type="domain" description="ProQ/FinO" evidence="5">
    <location>
        <begin position="68"/>
        <end position="182"/>
    </location>
</feature>
<reference evidence="6 7" key="1">
    <citation type="submission" date="2017-12" db="EMBL/GenBank/DDBJ databases">
        <title>Genome sequence of the active heterotrophic nitrifier-denitrifier, Cupriavidus pauculus UM1.</title>
        <authorList>
            <person name="Putonti C."/>
            <person name="Castignetti D."/>
        </authorList>
    </citation>
    <scope>NUCLEOTIDE SEQUENCE [LARGE SCALE GENOMIC DNA]</scope>
    <source>
        <strain evidence="6 7">UM1</strain>
    </source>
</reference>
<name>A0A2N5CC72_9BURK</name>
<dbReference type="OrthoDB" id="7025208at2"/>
<feature type="compositionally biased region" description="Low complexity" evidence="4">
    <location>
        <begin position="46"/>
        <end position="65"/>
    </location>
</feature>
<feature type="region of interest" description="Disordered" evidence="4">
    <location>
        <begin position="1"/>
        <end position="76"/>
    </location>
</feature>
<proteinExistence type="predicted"/>